<dbReference type="NCBIfam" id="TIGR03565">
    <property type="entry name" value="alk_sulf_monoox"/>
    <property type="match status" value="1"/>
</dbReference>
<dbReference type="AlphaFoldDB" id="A0A419AAI5"/>
<comment type="catalytic activity">
    <reaction evidence="7">
        <text>an alkanesulfonate + FMNH2 + O2 = an aldehyde + FMN + sulfite + H2O + 2 H(+)</text>
        <dbReference type="Rhea" id="RHEA:23064"/>
        <dbReference type="ChEBI" id="CHEBI:15377"/>
        <dbReference type="ChEBI" id="CHEBI:15378"/>
        <dbReference type="ChEBI" id="CHEBI:15379"/>
        <dbReference type="ChEBI" id="CHEBI:17359"/>
        <dbReference type="ChEBI" id="CHEBI:17478"/>
        <dbReference type="ChEBI" id="CHEBI:57618"/>
        <dbReference type="ChEBI" id="CHEBI:58210"/>
        <dbReference type="ChEBI" id="CHEBI:134249"/>
        <dbReference type="EC" id="1.14.14.5"/>
    </reaction>
</comment>
<evidence type="ECO:0000256" key="7">
    <source>
        <dbReference type="HAMAP-Rule" id="MF_01229"/>
    </source>
</evidence>
<dbReference type="EC" id="1.14.14.5" evidence="2 7"/>
<proteinExistence type="inferred from homology"/>
<name>A0A419AAI5_9RHOB</name>
<sequence>MEYGWPCYDNENPLCYCSRHIHPSWSPLVSQPDDRTERPLNFFWFIPTHGDGTYLGTDHLSRRPEFRYFKQVAIAVDQLGFEGVLLPTGQSCEDSWITATGLATVTERLKFLVALRPGVTSPAFAARQTVALDRLSNGRLLLNVVVGGNPTELAGDGIFLEHDQRYRQGDEFLDIWKRMVSGETVDFDGEYYTVKGARVDFPPVGKPHPPLYFGGSSEAGQDLAGKAVDMYLTWGEPLEQVAEKLDAARKAAARHGRRLRFGMRLHFIVRETEEEAWAAADRLIENISDEQIERAWKRFQNEMDSVGQKRQAALHGGRRDKLVVAPNLWAGVGLVRVGVGTALVGTPQQIAERLREYQAIGIDTIIGSGYPHLEEAYRVAELLFPELGINAEGQDLHDQIPNEFSVGAYGGSKLAAQG</sequence>
<dbReference type="OrthoDB" id="9814695at2"/>
<feature type="domain" description="Luciferase-like" evidence="8">
    <location>
        <begin position="41"/>
        <end position="363"/>
    </location>
</feature>
<gene>
    <name evidence="7 9" type="primary">ssuD</name>
    <name evidence="9" type="ORF">D3P05_04350</name>
</gene>
<evidence type="ECO:0000256" key="2">
    <source>
        <dbReference type="ARBA" id="ARBA00012113"/>
    </source>
</evidence>
<keyword evidence="3 7" id="KW-0285">Flavoprotein</keyword>
<dbReference type="CDD" id="cd01094">
    <property type="entry name" value="Alkanesulfonate_monoxygenase"/>
    <property type="match status" value="1"/>
</dbReference>
<evidence type="ECO:0000256" key="6">
    <source>
        <dbReference type="ARBA" id="ARBA00023033"/>
    </source>
</evidence>
<evidence type="ECO:0000256" key="5">
    <source>
        <dbReference type="ARBA" id="ARBA00023002"/>
    </source>
</evidence>
<dbReference type="InterPro" id="IPR050172">
    <property type="entry name" value="SsuD_RutA_monooxygenase"/>
</dbReference>
<dbReference type="Pfam" id="PF00296">
    <property type="entry name" value="Bac_luciferase"/>
    <property type="match status" value="1"/>
</dbReference>
<comment type="caution">
    <text evidence="9">The sequence shown here is derived from an EMBL/GenBank/DDBJ whole genome shotgun (WGS) entry which is preliminary data.</text>
</comment>
<dbReference type="SUPFAM" id="SSF51679">
    <property type="entry name" value="Bacterial luciferase-like"/>
    <property type="match status" value="1"/>
</dbReference>
<dbReference type="PANTHER" id="PTHR42847:SF4">
    <property type="entry name" value="ALKANESULFONATE MONOOXYGENASE-RELATED"/>
    <property type="match status" value="1"/>
</dbReference>
<evidence type="ECO:0000313" key="9">
    <source>
        <dbReference type="EMBL" id="RJL19951.1"/>
    </source>
</evidence>
<keyword evidence="4 7" id="KW-0288">FMN</keyword>
<dbReference type="PANTHER" id="PTHR42847">
    <property type="entry name" value="ALKANESULFONATE MONOOXYGENASE"/>
    <property type="match status" value="1"/>
</dbReference>
<dbReference type="GO" id="GO:0008726">
    <property type="term" value="F:alkanesulfonate monooxygenase activity"/>
    <property type="evidence" value="ECO:0007669"/>
    <property type="project" value="UniProtKB-UniRule"/>
</dbReference>
<accession>A0A419AAI5</accession>
<dbReference type="InterPro" id="IPR011251">
    <property type="entry name" value="Luciferase-like_dom"/>
</dbReference>
<protein>
    <recommendedName>
        <fullName evidence="2 7">Alkanesulfonate monooxygenase</fullName>
        <ecNumber evidence="2 7">1.14.14.5</ecNumber>
    </recommendedName>
    <alternativeName>
        <fullName evidence="7">FMNH2-dependent aliphatic sulfonate monooxygenase</fullName>
    </alternativeName>
</protein>
<dbReference type="EMBL" id="QZEW01000013">
    <property type="protein sequence ID" value="RJL19951.1"/>
    <property type="molecule type" value="Genomic_DNA"/>
</dbReference>
<dbReference type="NCBIfam" id="NF001939">
    <property type="entry name" value="PRK00719.1"/>
    <property type="match status" value="1"/>
</dbReference>
<comment type="function">
    <text evidence="7">Catalyzes the desulfonation of aliphatic sulfonates.</text>
</comment>
<dbReference type="HAMAP" id="MF_01229">
    <property type="entry name" value="Alkanesulf_monooxygen"/>
    <property type="match status" value="1"/>
</dbReference>
<dbReference type="InterPro" id="IPR036661">
    <property type="entry name" value="Luciferase-like_sf"/>
</dbReference>
<keyword evidence="5 7" id="KW-0560">Oxidoreductase</keyword>
<dbReference type="Gene3D" id="3.20.20.30">
    <property type="entry name" value="Luciferase-like domain"/>
    <property type="match status" value="1"/>
</dbReference>
<evidence type="ECO:0000256" key="1">
    <source>
        <dbReference type="ARBA" id="ARBA00007044"/>
    </source>
</evidence>
<reference evidence="10" key="1">
    <citation type="submission" date="2018-09" db="EMBL/GenBank/DDBJ databases">
        <title>Paracoccus onubensis nov. sp. a moderate halophilic bacterium isolated from Gruta de las Maravillas (Aracena, Spain).</title>
        <authorList>
            <person name="Jurado V."/>
            <person name="Gutierrez-Patricio S."/>
            <person name="Gonzalez-Pimentel J.L."/>
            <person name="Miller A.Z."/>
            <person name="Laiz L."/>
            <person name="Saiz-Jimenez C."/>
        </authorList>
    </citation>
    <scope>NUCLEOTIDE SEQUENCE [LARGE SCALE GENOMIC DNA]</scope>
    <source>
        <strain evidence="10">DSM 26381</strain>
    </source>
</reference>
<evidence type="ECO:0000313" key="10">
    <source>
        <dbReference type="Proteomes" id="UP000283587"/>
    </source>
</evidence>
<keyword evidence="6 7" id="KW-0503">Monooxygenase</keyword>
<comment type="similarity">
    <text evidence="1 7">Belongs to the SsuD family.</text>
</comment>
<dbReference type="InterPro" id="IPR019911">
    <property type="entry name" value="Alkanesulphonate_mOase_FMN-dep"/>
</dbReference>
<evidence type="ECO:0000259" key="8">
    <source>
        <dbReference type="Pfam" id="PF00296"/>
    </source>
</evidence>
<organism evidence="9 10">
    <name type="scientific">Paracoccus siganidrum</name>
    <dbReference type="NCBI Taxonomy" id="1276757"/>
    <lineage>
        <taxon>Bacteria</taxon>
        <taxon>Pseudomonadati</taxon>
        <taxon>Pseudomonadota</taxon>
        <taxon>Alphaproteobacteria</taxon>
        <taxon>Rhodobacterales</taxon>
        <taxon>Paracoccaceae</taxon>
        <taxon>Paracoccus</taxon>
    </lineage>
</organism>
<evidence type="ECO:0000256" key="3">
    <source>
        <dbReference type="ARBA" id="ARBA00022630"/>
    </source>
</evidence>
<evidence type="ECO:0000256" key="4">
    <source>
        <dbReference type="ARBA" id="ARBA00022643"/>
    </source>
</evidence>
<dbReference type="Proteomes" id="UP000283587">
    <property type="component" value="Unassembled WGS sequence"/>
</dbReference>
<dbReference type="GO" id="GO:0046306">
    <property type="term" value="P:alkanesulfonate catabolic process"/>
    <property type="evidence" value="ECO:0007669"/>
    <property type="project" value="TreeGrafter"/>
</dbReference>
<keyword evidence="10" id="KW-1185">Reference proteome</keyword>